<dbReference type="SMART" id="SM00247">
    <property type="entry name" value="XTALbg"/>
    <property type="match status" value="1"/>
</dbReference>
<feature type="chain" id="PRO_5006631538" evidence="3">
    <location>
        <begin position="28"/>
        <end position="222"/>
    </location>
</feature>
<dbReference type="Pfam" id="PF03995">
    <property type="entry name" value="Inhibitor_I36"/>
    <property type="match status" value="1"/>
</dbReference>
<dbReference type="PROSITE" id="PS51257">
    <property type="entry name" value="PROKAR_LIPOPROTEIN"/>
    <property type="match status" value="1"/>
</dbReference>
<dbReference type="EMBL" id="DF820456">
    <property type="protein sequence ID" value="GAK50529.1"/>
    <property type="molecule type" value="Genomic_DNA"/>
</dbReference>
<dbReference type="SUPFAM" id="SSF49695">
    <property type="entry name" value="gamma-Crystallin-like"/>
    <property type="match status" value="1"/>
</dbReference>
<evidence type="ECO:0000313" key="6">
    <source>
        <dbReference type="Proteomes" id="UP000030700"/>
    </source>
</evidence>
<evidence type="ECO:0000256" key="2">
    <source>
        <dbReference type="ARBA" id="ARBA00022737"/>
    </source>
</evidence>
<name>A0A0S6VY95_9BACT</name>
<dbReference type="InterPro" id="IPR011024">
    <property type="entry name" value="G_crystallin-like"/>
</dbReference>
<dbReference type="HOGENOM" id="CLU_1243305_0_0_0"/>
<organism evidence="5">
    <name type="scientific">Candidatus Moduliflexus flocculans</name>
    <dbReference type="NCBI Taxonomy" id="1499966"/>
    <lineage>
        <taxon>Bacteria</taxon>
        <taxon>Candidatus Moduliflexota</taxon>
        <taxon>Candidatus Moduliflexia</taxon>
        <taxon>Candidatus Moduliflexales</taxon>
        <taxon>Candidatus Moduliflexaceae</taxon>
    </lineage>
</organism>
<proteinExistence type="inferred from homology"/>
<accession>A0A0S6VY95</accession>
<keyword evidence="5" id="KW-0670">Pyruvate</keyword>
<keyword evidence="2" id="KW-0677">Repeat</keyword>
<gene>
    <name evidence="5" type="ORF">U14_01760</name>
</gene>
<dbReference type="Proteomes" id="UP000030700">
    <property type="component" value="Unassembled WGS sequence"/>
</dbReference>
<dbReference type="AlphaFoldDB" id="A0A0S6VY95"/>
<feature type="signal peptide" evidence="3">
    <location>
        <begin position="1"/>
        <end position="27"/>
    </location>
</feature>
<evidence type="ECO:0000259" key="4">
    <source>
        <dbReference type="SMART" id="SM00247"/>
    </source>
</evidence>
<comment type="similarity">
    <text evidence="1">Belongs to the beta/gamma-crystallin family.</text>
</comment>
<keyword evidence="6" id="KW-1185">Reference proteome</keyword>
<reference evidence="5" key="1">
    <citation type="journal article" date="2015" name="PeerJ">
        <title>First genomic representation of candidate bacterial phylum KSB3 points to enhanced environmental sensing as a trigger of wastewater bulking.</title>
        <authorList>
            <person name="Sekiguchi Y."/>
            <person name="Ohashi A."/>
            <person name="Parks D.H."/>
            <person name="Yamauchi T."/>
            <person name="Tyson G.W."/>
            <person name="Hugenholtz P."/>
        </authorList>
    </citation>
    <scope>NUCLEOTIDE SEQUENCE [LARGE SCALE GENOMIC DNA]</scope>
</reference>
<dbReference type="Gene3D" id="2.60.20.10">
    <property type="entry name" value="Crystallins"/>
    <property type="match status" value="1"/>
</dbReference>
<evidence type="ECO:0000313" key="5">
    <source>
        <dbReference type="EMBL" id="GAK50529.1"/>
    </source>
</evidence>
<feature type="domain" description="Beta/gamma crystallin 'Greek key'" evidence="4">
    <location>
        <begin position="139"/>
        <end position="222"/>
    </location>
</feature>
<dbReference type="InterPro" id="IPR001064">
    <property type="entry name" value="Beta/gamma_crystallin"/>
</dbReference>
<evidence type="ECO:0000256" key="3">
    <source>
        <dbReference type="SAM" id="SignalP"/>
    </source>
</evidence>
<protein>
    <submittedName>
        <fullName evidence="5">Pyruvate carboxylase</fullName>
    </submittedName>
</protein>
<evidence type="ECO:0000256" key="1">
    <source>
        <dbReference type="ARBA" id="ARBA00009646"/>
    </source>
</evidence>
<keyword evidence="3" id="KW-0732">Signal</keyword>
<sequence>MTKQKKYWLIMAGVVVFALSGSFAVQACQGGYFRDFSGQTNVQLNNTYKYSVFAEGRFKNINFSATGGEVLNTWNENNQYFAEVRWTQNDPNDPTKLKVYGEDGCDKMQDLRYFMEVSNSRSPNDNSNNDNNANLPQGTVRFFEQSSGQGKSFVATRSMSKLASRWNDKIRSVWVGKNITITLYEHANYGGRSVELTGEGRGTMYNLSEVGFDRVMSSFEIE</sequence>